<evidence type="ECO:0000313" key="7">
    <source>
        <dbReference type="EMBL" id="MEC3862819.1"/>
    </source>
</evidence>
<dbReference type="Proteomes" id="UP001348149">
    <property type="component" value="Unassembled WGS sequence"/>
</dbReference>
<dbReference type="Pfam" id="PF01590">
    <property type="entry name" value="GAF"/>
    <property type="match status" value="1"/>
</dbReference>
<organism evidence="7 8">
    <name type="scientific">Mesobacterium hydrothermale</name>
    <dbReference type="NCBI Taxonomy" id="3111907"/>
    <lineage>
        <taxon>Bacteria</taxon>
        <taxon>Pseudomonadati</taxon>
        <taxon>Pseudomonadota</taxon>
        <taxon>Alphaproteobacteria</taxon>
        <taxon>Rhodobacterales</taxon>
        <taxon>Roseobacteraceae</taxon>
        <taxon>Mesobacterium</taxon>
    </lineage>
</organism>
<evidence type="ECO:0000256" key="3">
    <source>
        <dbReference type="SAM" id="Coils"/>
    </source>
</evidence>
<keyword evidence="8" id="KW-1185">Reference proteome</keyword>
<evidence type="ECO:0000256" key="4">
    <source>
        <dbReference type="SAM" id="MobiDB-lite"/>
    </source>
</evidence>
<evidence type="ECO:0000256" key="2">
    <source>
        <dbReference type="ARBA" id="ARBA00023054"/>
    </source>
</evidence>
<dbReference type="SUPFAM" id="SSF55781">
    <property type="entry name" value="GAF domain-like"/>
    <property type="match status" value="1"/>
</dbReference>
<gene>
    <name evidence="7" type="ORF">VK792_16115</name>
</gene>
<evidence type="ECO:0000259" key="5">
    <source>
        <dbReference type="Pfam" id="PF01590"/>
    </source>
</evidence>
<sequence>MAIGKSLSDSGTGTPTTTGDSAAPIGLDKSLWSSFVNARGETALLTAWLALLVNRVPAATLGVLMHPDPTVAAFVPVAIVPDPRRDLTPLGEIVGKVLASGRPASRRSGDGAVSHAAFPVRRGDGPVGYVAVLELRGCEDTDVQAALRDMHWAAGWLAAQLWRDAAEDTHGQLERATVALDILAVASEHRTPAAAAMAIVNEAQTVLGCEQISIGLVRKRKSAPRIKLLAMSYSAWFKKRSAVTEGIETAMEEAFDQHGAVSYPPIASIARAVAVAHAEHVRTSRTSHILTVPLSDEDGPIGAMTCERRDPDKPFDEDALLMAESIAALIGPVLEMKQRNRRWFGGRLVDGLLHVLGVLLGPRHLSWKLLAVALIALGVAAATVTGPFRVQADAVLRGQEMRAVVAPFPGFIAEAPWRAGDAVAKGDVLVRLDDSDLRLEELRWRSEIDRLISQSREAQAEYDRAQVALLDAQIAQARAQLALATAELSRTRLLAPIDGVIVSGDLSQKLGAPVQLGEVLFEVAPPDRYRVDIFVDERDLSFVETGQSGRLALAGQPTEGLVFDTTRITPIAEAREGANTFRVEGLLRETPADLRPGMEGVAKIDAGQELLSWVWSRRLIDWARKTLWTWQP</sequence>
<evidence type="ECO:0000259" key="6">
    <source>
        <dbReference type="Pfam" id="PF25973"/>
    </source>
</evidence>
<dbReference type="PANTHER" id="PTHR32347:SF23">
    <property type="entry name" value="BLL5650 PROTEIN"/>
    <property type="match status" value="1"/>
</dbReference>
<evidence type="ECO:0000313" key="8">
    <source>
        <dbReference type="Proteomes" id="UP001348149"/>
    </source>
</evidence>
<comment type="caution">
    <text evidence="7">The sequence shown here is derived from an EMBL/GenBank/DDBJ whole genome shotgun (WGS) entry which is preliminary data.</text>
</comment>
<feature type="coiled-coil region" evidence="3">
    <location>
        <begin position="448"/>
        <end position="487"/>
    </location>
</feature>
<dbReference type="Gene3D" id="2.40.30.170">
    <property type="match status" value="1"/>
</dbReference>
<evidence type="ECO:0000256" key="1">
    <source>
        <dbReference type="ARBA" id="ARBA00004196"/>
    </source>
</evidence>
<dbReference type="Gene3D" id="3.30.450.40">
    <property type="match status" value="1"/>
</dbReference>
<name>A0ABU6HK53_9RHOB</name>
<keyword evidence="2 3" id="KW-0175">Coiled coil</keyword>
<feature type="region of interest" description="Disordered" evidence="4">
    <location>
        <begin position="1"/>
        <end position="23"/>
    </location>
</feature>
<feature type="domain" description="GAF" evidence="5">
    <location>
        <begin position="195"/>
        <end position="331"/>
    </location>
</feature>
<dbReference type="InterPro" id="IPR003018">
    <property type="entry name" value="GAF"/>
</dbReference>
<dbReference type="EMBL" id="JAYLLH010000029">
    <property type="protein sequence ID" value="MEC3862819.1"/>
    <property type="molecule type" value="Genomic_DNA"/>
</dbReference>
<feature type="compositionally biased region" description="Low complexity" evidence="4">
    <location>
        <begin position="8"/>
        <end position="23"/>
    </location>
</feature>
<dbReference type="RefSeq" id="WP_326298893.1">
    <property type="nucleotide sequence ID" value="NZ_JAYLLH010000029.1"/>
</dbReference>
<dbReference type="InterPro" id="IPR050465">
    <property type="entry name" value="UPF0194_transport"/>
</dbReference>
<dbReference type="PANTHER" id="PTHR32347">
    <property type="entry name" value="EFFLUX SYSTEM COMPONENT YKNX-RELATED"/>
    <property type="match status" value="1"/>
</dbReference>
<dbReference type="Gene3D" id="2.40.50.100">
    <property type="match status" value="1"/>
</dbReference>
<dbReference type="InterPro" id="IPR058647">
    <property type="entry name" value="BSH_CzcB-like"/>
</dbReference>
<proteinExistence type="predicted"/>
<dbReference type="InterPro" id="IPR029016">
    <property type="entry name" value="GAF-like_dom_sf"/>
</dbReference>
<comment type="subcellular location">
    <subcellularLocation>
        <location evidence="1">Cell envelope</location>
    </subcellularLocation>
</comment>
<dbReference type="Pfam" id="PF25973">
    <property type="entry name" value="BSH_CzcB"/>
    <property type="match status" value="1"/>
</dbReference>
<reference evidence="7 8" key="1">
    <citation type="submission" date="2024-01" db="EMBL/GenBank/DDBJ databases">
        <title>Mesobacterium rodlantinim sp. nov., isolated from shallow sea hydrothermal systems off Kueishantao Island.</title>
        <authorList>
            <person name="Su Z."/>
            <person name="Tang K."/>
        </authorList>
    </citation>
    <scope>NUCLEOTIDE SEQUENCE [LARGE SCALE GENOMIC DNA]</scope>
    <source>
        <strain evidence="7 8">TK19101</strain>
    </source>
</reference>
<accession>A0ABU6HK53</accession>
<protein>
    <submittedName>
        <fullName evidence="7">HlyD family efflux transporter periplasmic adaptor subunit</fullName>
    </submittedName>
</protein>
<feature type="domain" description="CzcB-like barrel-sandwich hybrid" evidence="6">
    <location>
        <begin position="402"/>
        <end position="524"/>
    </location>
</feature>
<dbReference type="SUPFAM" id="SSF111369">
    <property type="entry name" value="HlyD-like secretion proteins"/>
    <property type="match status" value="1"/>
</dbReference>